<comment type="caution">
    <text evidence="1">The sequence shown here is derived from an EMBL/GenBank/DDBJ whole genome shotgun (WGS) entry which is preliminary data.</text>
</comment>
<dbReference type="Proteomes" id="UP001469553">
    <property type="component" value="Unassembled WGS sequence"/>
</dbReference>
<dbReference type="EMBL" id="JAHRIP010030723">
    <property type="protein sequence ID" value="MEQ2292683.1"/>
    <property type="molecule type" value="Genomic_DNA"/>
</dbReference>
<keyword evidence="2" id="KW-1185">Reference proteome</keyword>
<evidence type="ECO:0000313" key="2">
    <source>
        <dbReference type="Proteomes" id="UP001469553"/>
    </source>
</evidence>
<proteinExistence type="predicted"/>
<evidence type="ECO:0000313" key="1">
    <source>
        <dbReference type="EMBL" id="MEQ2292683.1"/>
    </source>
</evidence>
<protein>
    <submittedName>
        <fullName evidence="1">Uncharacterized protein</fullName>
    </submittedName>
</protein>
<sequence length="100" mass="10668">MVSFYTSHLTSSTRAFSCYFGVTNIVICAAHSPARLCRIEECVFVCIGRGVGVKGAPWGEAGQPLPVAALGQGMAVQDTRFGSWPDLMIAVFNLCPKVLS</sequence>
<gene>
    <name evidence="1" type="ORF">AMECASPLE_025450</name>
</gene>
<organism evidence="1 2">
    <name type="scientific">Ameca splendens</name>
    <dbReference type="NCBI Taxonomy" id="208324"/>
    <lineage>
        <taxon>Eukaryota</taxon>
        <taxon>Metazoa</taxon>
        <taxon>Chordata</taxon>
        <taxon>Craniata</taxon>
        <taxon>Vertebrata</taxon>
        <taxon>Euteleostomi</taxon>
        <taxon>Actinopterygii</taxon>
        <taxon>Neopterygii</taxon>
        <taxon>Teleostei</taxon>
        <taxon>Neoteleostei</taxon>
        <taxon>Acanthomorphata</taxon>
        <taxon>Ovalentaria</taxon>
        <taxon>Atherinomorphae</taxon>
        <taxon>Cyprinodontiformes</taxon>
        <taxon>Goodeidae</taxon>
        <taxon>Ameca</taxon>
    </lineage>
</organism>
<accession>A0ABV0YGU3</accession>
<name>A0ABV0YGU3_9TELE</name>
<reference evidence="1 2" key="1">
    <citation type="submission" date="2021-06" db="EMBL/GenBank/DDBJ databases">
        <authorList>
            <person name="Palmer J.M."/>
        </authorList>
    </citation>
    <scope>NUCLEOTIDE SEQUENCE [LARGE SCALE GENOMIC DNA]</scope>
    <source>
        <strain evidence="1 2">AS_MEX2019</strain>
        <tissue evidence="1">Muscle</tissue>
    </source>
</reference>